<sequence length="437" mass="50477">MQVQELLIYPIKSCGGVRVQEALVTRYGLALPSDPRIYDRRWMIVKDGRHLSQRVLPSMALIQPSFVENGLLLRAPNMPDLLISVSPLPKEIMYCHCWDEPILGLRYDDTISHWFRRFFQSNDQIDLVIFDEKQFQTRSSKNKPDFPNVAEDHHVAVYHDVCPIHLCSLESVTNLNTRLEKKIKIYNFRPNIIVTNGSEPYSEDCWRDVDIGQVKLKWISPSLRCLLPTVDQETGIKDSNQEPWKTLRSYRLKPNQYGIKALFGIYLGQFDGSEIISGTVHVGDLINQAEEFIANGLITIGSLQCRVKALKPTIPLQKENKRNKESGNQLGILIEEDQVTHKVLVHDVSTNIAENDLKEKIVQVYHGVKNVKRWYSRNEPSIPTENVQIDFELPENTKTLLQKDFINIGQLYWSVYRQLNDLIFRYNAQLNDAIQHP</sequence>
<dbReference type="EMBL" id="CAJNYT010004051">
    <property type="protein sequence ID" value="CAF3628130.1"/>
    <property type="molecule type" value="Genomic_DNA"/>
</dbReference>
<dbReference type="Pfam" id="PF03476">
    <property type="entry name" value="MOSC_N"/>
    <property type="match status" value="1"/>
</dbReference>
<dbReference type="Pfam" id="PF03473">
    <property type="entry name" value="MOSC"/>
    <property type="match status" value="1"/>
</dbReference>
<dbReference type="GO" id="GO:0003824">
    <property type="term" value="F:catalytic activity"/>
    <property type="evidence" value="ECO:0007669"/>
    <property type="project" value="InterPro"/>
</dbReference>
<dbReference type="InterPro" id="IPR011037">
    <property type="entry name" value="Pyrv_Knase-like_insert_dom_sf"/>
</dbReference>
<evidence type="ECO:0000313" key="3">
    <source>
        <dbReference type="Proteomes" id="UP000663872"/>
    </source>
</evidence>
<protein>
    <recommendedName>
        <fullName evidence="1">MOSC domain-containing protein</fullName>
    </recommendedName>
</protein>
<dbReference type="GO" id="GO:0030151">
    <property type="term" value="F:molybdenum ion binding"/>
    <property type="evidence" value="ECO:0007669"/>
    <property type="project" value="InterPro"/>
</dbReference>
<dbReference type="SUPFAM" id="SSF141673">
    <property type="entry name" value="MOSC N-terminal domain-like"/>
    <property type="match status" value="1"/>
</dbReference>
<comment type="caution">
    <text evidence="2">The sequence shown here is derived from an EMBL/GenBank/DDBJ whole genome shotgun (WGS) entry which is preliminary data.</text>
</comment>
<evidence type="ECO:0000259" key="1">
    <source>
        <dbReference type="PROSITE" id="PS51340"/>
    </source>
</evidence>
<proteinExistence type="predicted"/>
<reference evidence="2" key="1">
    <citation type="submission" date="2021-02" db="EMBL/GenBank/DDBJ databases">
        <authorList>
            <person name="Nowell W R."/>
        </authorList>
    </citation>
    <scope>NUCLEOTIDE SEQUENCE</scope>
</reference>
<dbReference type="InterPro" id="IPR005303">
    <property type="entry name" value="MOCOS_middle"/>
</dbReference>
<dbReference type="AlphaFoldDB" id="A0A818Q2E7"/>
<dbReference type="PANTHER" id="PTHR14237:SF19">
    <property type="entry name" value="MITOCHONDRIAL AMIDOXIME REDUCING COMPONENT 1"/>
    <property type="match status" value="1"/>
</dbReference>
<dbReference type="PROSITE" id="PS51340">
    <property type="entry name" value="MOSC"/>
    <property type="match status" value="1"/>
</dbReference>
<dbReference type="SUPFAM" id="SSF50800">
    <property type="entry name" value="PK beta-barrel domain-like"/>
    <property type="match status" value="1"/>
</dbReference>
<organism evidence="2 3">
    <name type="scientific">Rotaria socialis</name>
    <dbReference type="NCBI Taxonomy" id="392032"/>
    <lineage>
        <taxon>Eukaryota</taxon>
        <taxon>Metazoa</taxon>
        <taxon>Spiralia</taxon>
        <taxon>Gnathifera</taxon>
        <taxon>Rotifera</taxon>
        <taxon>Eurotatoria</taxon>
        <taxon>Bdelloidea</taxon>
        <taxon>Philodinida</taxon>
        <taxon>Philodinidae</taxon>
        <taxon>Rotaria</taxon>
    </lineage>
</organism>
<dbReference type="PANTHER" id="PTHR14237">
    <property type="entry name" value="MOLYBDOPTERIN COFACTOR SULFURASE MOSC"/>
    <property type="match status" value="1"/>
</dbReference>
<dbReference type="Proteomes" id="UP000663872">
    <property type="component" value="Unassembled WGS sequence"/>
</dbReference>
<dbReference type="InterPro" id="IPR005302">
    <property type="entry name" value="MoCF_Sase_C"/>
</dbReference>
<feature type="domain" description="MOSC" evidence="1">
    <location>
        <begin position="120"/>
        <end position="289"/>
    </location>
</feature>
<name>A0A818Q2E7_9BILA</name>
<gene>
    <name evidence="2" type="ORF">GRG538_LOCUS24023</name>
</gene>
<evidence type="ECO:0000313" key="2">
    <source>
        <dbReference type="EMBL" id="CAF3628130.1"/>
    </source>
</evidence>
<dbReference type="GO" id="GO:0030170">
    <property type="term" value="F:pyridoxal phosphate binding"/>
    <property type="evidence" value="ECO:0007669"/>
    <property type="project" value="InterPro"/>
</dbReference>
<accession>A0A818Q2E7</accession>